<gene>
    <name evidence="1" type="ORF">H4B97_24105</name>
</gene>
<comment type="caution">
    <text evidence="1">The sequence shown here is derived from an EMBL/GenBank/DDBJ whole genome shotgun (WGS) entry which is preliminary data.</text>
</comment>
<organism evidence="1 2">
    <name type="scientific">Pseudomonas juntendi</name>
    <dbReference type="NCBI Taxonomy" id="2666183"/>
    <lineage>
        <taxon>Bacteria</taxon>
        <taxon>Pseudomonadati</taxon>
        <taxon>Pseudomonadota</taxon>
        <taxon>Gammaproteobacteria</taxon>
        <taxon>Pseudomonadales</taxon>
        <taxon>Pseudomonadaceae</taxon>
        <taxon>Pseudomonas</taxon>
    </lineage>
</organism>
<accession>A0A7W2LR65</accession>
<sequence>MNNIPFPCFFGIEEILQLDAESLEYESPYVLSQLQACAAEARPLESYAWVKSFLQANAVATRYTVYRAAAERLLLWCLLVVEKPVTELDEIDIRCFMDFCLCPPDHWIAQSPEKRLMRASAKRSSRAMVVNPAWRPFRPSLSTSQIEGDQVKITGSSILAGVMAVINQFYLHLAGEDVLDKNPAHELHRSRQYAPLYAVHEGKRCFNASEWREFVAVAEAMAEADPGFERKLFLIITVYYLQLKPSEIEQFGKVILMKSLCRKDDGTYRLDVPHFPALKHVMIPSEYVERWVARFRTYLGTHMTPLSLDPTPLISTQSGRGGISSRHANLIFKSICNQVVMNLENLGVEVPDDSPFRNASLLWLRETSLMRLAEFLPFDHFRLMVRGSTSDNVFARYYAWHPKYRAR</sequence>
<protein>
    <submittedName>
        <fullName evidence="1">Uncharacterized protein</fullName>
    </submittedName>
</protein>
<evidence type="ECO:0000313" key="2">
    <source>
        <dbReference type="Proteomes" id="UP000590738"/>
    </source>
</evidence>
<evidence type="ECO:0000313" key="1">
    <source>
        <dbReference type="EMBL" id="MBA6145517.1"/>
    </source>
</evidence>
<dbReference type="Proteomes" id="UP000590738">
    <property type="component" value="Unassembled WGS sequence"/>
</dbReference>
<name>A0A7W2LR65_9PSED</name>
<proteinExistence type="predicted"/>
<reference evidence="1 2" key="1">
    <citation type="submission" date="2020-07" db="EMBL/GenBank/DDBJ databases">
        <title>Diversity of carbapenemase encoding genes among Pseudomonas putida group clinical isolates in a tertiary Brazilian hospital.</title>
        <authorList>
            <person name="Alberto-Lei F."/>
            <person name="Nodari C.S."/>
            <person name="Streling A.P."/>
            <person name="Paulino J.T."/>
            <person name="Bessa-Neto F.O."/>
            <person name="Cayo R."/>
            <person name="Gales A.C."/>
        </authorList>
    </citation>
    <scope>NUCLEOTIDE SEQUENCE [LARGE SCALE GENOMIC DNA]</scope>
    <source>
        <strain evidence="1 2">12273</strain>
    </source>
</reference>
<dbReference type="EMBL" id="JACGCZ010000067">
    <property type="protein sequence ID" value="MBA6145517.1"/>
    <property type="molecule type" value="Genomic_DNA"/>
</dbReference>
<dbReference type="RefSeq" id="WP_125920455.1">
    <property type="nucleotide sequence ID" value="NZ_JACGCZ010000067.1"/>
</dbReference>
<dbReference type="AlphaFoldDB" id="A0A7W2LR65"/>